<organism evidence="1 2">
    <name type="scientific">Aureimonas glaciei</name>
    <dbReference type="NCBI Taxonomy" id="1776957"/>
    <lineage>
        <taxon>Bacteria</taxon>
        <taxon>Pseudomonadati</taxon>
        <taxon>Pseudomonadota</taxon>
        <taxon>Alphaproteobacteria</taxon>
        <taxon>Hyphomicrobiales</taxon>
        <taxon>Aurantimonadaceae</taxon>
        <taxon>Aureimonas</taxon>
    </lineage>
</organism>
<proteinExistence type="predicted"/>
<dbReference type="InterPro" id="IPR010662">
    <property type="entry name" value="RBBP9/YdeN"/>
</dbReference>
<gene>
    <name evidence="1" type="ORF">GCM10011335_25770</name>
</gene>
<dbReference type="InterPro" id="IPR029058">
    <property type="entry name" value="AB_hydrolase_fold"/>
</dbReference>
<reference evidence="1" key="2">
    <citation type="submission" date="2020-09" db="EMBL/GenBank/DDBJ databases">
        <authorList>
            <person name="Sun Q."/>
            <person name="Zhou Y."/>
        </authorList>
    </citation>
    <scope>NUCLEOTIDE SEQUENCE</scope>
    <source>
        <strain evidence="1">CGMCC 1.15493</strain>
    </source>
</reference>
<comment type="caution">
    <text evidence="1">The sequence shown here is derived from an EMBL/GenBank/DDBJ whole genome shotgun (WGS) entry which is preliminary data.</text>
</comment>
<dbReference type="AlphaFoldDB" id="A0A916XYG6"/>
<accession>A0A916XYG6</accession>
<sequence length="214" mass="22469">MVTTLIIPGYRGSEASHWQRHWARDLPDSEVVEQEDFGRPILSEWLHALEARLAAAPGAILVAHSLGCALVAHLATRPSAAHVGGALLVAPADVDLLARDHPDFEDFAPMPRETLPFASILVASRNDPFMRFGRAAALAEDWGSGLVDLGMAGHINVASGFGPWPEGAILAAALRGRRPSGAGKAGAIAGVPTARDSTPIVRPATMVDRPSIGC</sequence>
<name>A0A916XYG6_9HYPH</name>
<reference evidence="1" key="1">
    <citation type="journal article" date="2014" name="Int. J. Syst. Evol. Microbiol.">
        <title>Complete genome sequence of Corynebacterium casei LMG S-19264T (=DSM 44701T), isolated from a smear-ripened cheese.</title>
        <authorList>
            <consortium name="US DOE Joint Genome Institute (JGI-PGF)"/>
            <person name="Walter F."/>
            <person name="Albersmeier A."/>
            <person name="Kalinowski J."/>
            <person name="Ruckert C."/>
        </authorList>
    </citation>
    <scope>NUCLEOTIDE SEQUENCE</scope>
    <source>
        <strain evidence="1">CGMCC 1.15493</strain>
    </source>
</reference>
<dbReference type="Pfam" id="PF06821">
    <property type="entry name" value="Ser_hydrolase"/>
    <property type="match status" value="1"/>
</dbReference>
<protein>
    <recommendedName>
        <fullName evidence="3">Alpha/beta hydrolase</fullName>
    </recommendedName>
</protein>
<dbReference type="GO" id="GO:0016787">
    <property type="term" value="F:hydrolase activity"/>
    <property type="evidence" value="ECO:0007669"/>
    <property type="project" value="InterPro"/>
</dbReference>
<keyword evidence="2" id="KW-1185">Reference proteome</keyword>
<evidence type="ECO:0008006" key="3">
    <source>
        <dbReference type="Google" id="ProtNLM"/>
    </source>
</evidence>
<dbReference type="EMBL" id="BMJJ01000005">
    <property type="protein sequence ID" value="GGD21691.1"/>
    <property type="molecule type" value="Genomic_DNA"/>
</dbReference>
<evidence type="ECO:0000313" key="2">
    <source>
        <dbReference type="Proteomes" id="UP000613160"/>
    </source>
</evidence>
<dbReference type="Proteomes" id="UP000613160">
    <property type="component" value="Unassembled WGS sequence"/>
</dbReference>
<dbReference type="RefSeq" id="WP_188851170.1">
    <property type="nucleotide sequence ID" value="NZ_BMJJ01000005.1"/>
</dbReference>
<dbReference type="SUPFAM" id="SSF53474">
    <property type="entry name" value="alpha/beta-Hydrolases"/>
    <property type="match status" value="1"/>
</dbReference>
<dbReference type="Gene3D" id="3.40.50.1820">
    <property type="entry name" value="alpha/beta hydrolase"/>
    <property type="match status" value="1"/>
</dbReference>
<evidence type="ECO:0000313" key="1">
    <source>
        <dbReference type="EMBL" id="GGD21691.1"/>
    </source>
</evidence>